<evidence type="ECO:0000259" key="1">
    <source>
        <dbReference type="Pfam" id="PF22422"/>
    </source>
</evidence>
<reference evidence="2 3" key="1">
    <citation type="submission" date="2023-10" db="EMBL/GenBank/DDBJ databases">
        <title>Rubellicoccus peritrichatus gen. nov., sp. nov., isolated from an algae of coral reef tank.</title>
        <authorList>
            <person name="Luo J."/>
        </authorList>
    </citation>
    <scope>NUCLEOTIDE SEQUENCE [LARGE SCALE GENOMIC DNA]</scope>
    <source>
        <strain evidence="2 3">CR14</strain>
    </source>
</reference>
<dbReference type="InterPro" id="IPR004888">
    <property type="entry name" value="Glycoside_hydrolase_63"/>
</dbReference>
<gene>
    <name evidence="2" type="ORF">RZN69_01215</name>
</gene>
<name>A0AAQ3LGH7_9BACT</name>
<dbReference type="InterPro" id="IPR054491">
    <property type="entry name" value="MGH1-like_GH"/>
</dbReference>
<dbReference type="AlphaFoldDB" id="A0AAQ3LGH7"/>
<dbReference type="Pfam" id="PF22422">
    <property type="entry name" value="MGH1-like_GH"/>
    <property type="match status" value="2"/>
</dbReference>
<accession>A0AAQ3LGH7</accession>
<feature type="domain" description="Mannosylglycerate hydrolase MGH1-like glycoside hydrolase" evidence="1">
    <location>
        <begin position="435"/>
        <end position="540"/>
    </location>
</feature>
<dbReference type="RefSeq" id="WP_317834173.1">
    <property type="nucleotide sequence ID" value="NZ_CP136920.1"/>
</dbReference>
<feature type="domain" description="Mannosylglycerate hydrolase MGH1-like glycoside hydrolase" evidence="1">
    <location>
        <begin position="708"/>
        <end position="878"/>
    </location>
</feature>
<dbReference type="Gene3D" id="1.50.10.10">
    <property type="match status" value="1"/>
</dbReference>
<dbReference type="Proteomes" id="UP001304300">
    <property type="component" value="Chromosome"/>
</dbReference>
<evidence type="ECO:0000313" key="3">
    <source>
        <dbReference type="Proteomes" id="UP001304300"/>
    </source>
</evidence>
<dbReference type="GO" id="GO:0004573">
    <property type="term" value="F:Glc3Man9GlcNAc2 oligosaccharide glucosidase activity"/>
    <property type="evidence" value="ECO:0007669"/>
    <property type="project" value="InterPro"/>
</dbReference>
<organism evidence="2 3">
    <name type="scientific">Rubellicoccus peritrichatus</name>
    <dbReference type="NCBI Taxonomy" id="3080537"/>
    <lineage>
        <taxon>Bacteria</taxon>
        <taxon>Pseudomonadati</taxon>
        <taxon>Verrucomicrobiota</taxon>
        <taxon>Opitutia</taxon>
        <taxon>Puniceicoccales</taxon>
        <taxon>Cerasicoccaceae</taxon>
        <taxon>Rubellicoccus</taxon>
    </lineage>
</organism>
<dbReference type="GO" id="GO:0009311">
    <property type="term" value="P:oligosaccharide metabolic process"/>
    <property type="evidence" value="ECO:0007669"/>
    <property type="project" value="InterPro"/>
</dbReference>
<proteinExistence type="predicted"/>
<dbReference type="KEGG" id="puo:RZN69_01215"/>
<dbReference type="InterPro" id="IPR012341">
    <property type="entry name" value="6hp_glycosidase-like_sf"/>
</dbReference>
<protein>
    <recommendedName>
        <fullName evidence="1">Mannosylglycerate hydrolase MGH1-like glycoside hydrolase domain-containing protein</fullName>
    </recommendedName>
</protein>
<sequence length="897" mass="103519">MPAKKASARSSKNPERIRLKEAHERKQNWQRWGPYLSERQWGTVREDYSPDGDAWKYLPHDHARSRAYRWGEDGLLGFTDRECRLCFSLALWNERDPILKERLYGLSGPEGNHGEDVKELYYYLDSTPTHSYEKTLYKYPQREYPYGYLKDENAKRGLNDLEFEVLDSGAFDDNRYWDVFAEYAKESPDDILIKITVANRGPEEATLHLLPTLWFRNTWVWGCDHDGCTLKPDIREETSGHLTTQHESLGKFHWWGEEAPDTLFTENETNSKRLFGTENTTNCVKDAFHDFVVHGNNAALKSDGHGTKAAYHYILSVPAGGEKTVRLRLSADNQKPKAPFGPAFDKTFEKRIKEATAFFEDITESKLCNNETKVLRQAYAGMLQSKQFYHYSVRDWLKGDPSEPTPPESRKEGRNSTWGHLFNRDIISMPDKWEYPWFAAWDLSFHMIPFDKIDPEFAKDQLTLFLREWYMHPNGQIPAYEWNFSDVNPPVHAWACWRLYKMTGTRGNRDIHFLAQNFHKLLLNFNWWVNRKDPDGNNVFAGGFLGLDNIGAFDRSKPLPGGAQLTQADGTAWMAFFCATMLSISLELAAYDNSYEGVASKFFEHFVSIGEAANTLGGSGLWNHEDGFYYDMLSVDGRKIPMEIRSMVGILAICAVEVLPIDVIDKLPAFKSRMQWYLKHNRIFEQEASSLVFASGNRECENGKMLLALPSRHRLERVLQYVFDESEFLSQYGVRSLSKYHEEHPYVLEFRGERHEVGYVPAESNSFMFGGNSNWRGPIWFPVNFILLEALEKYHHFYGDSITVELPKGSGNHVTLDKAADEIARRLISIFMPDENGNRPVHGLHAPWYRDDHFKDLVLFYEYFDGDTGRGVGASHQTGWTGLVAKLLEDRCKSCKP</sequence>
<evidence type="ECO:0000313" key="2">
    <source>
        <dbReference type="EMBL" id="WOO41689.1"/>
    </source>
</evidence>
<keyword evidence="3" id="KW-1185">Reference proteome</keyword>
<dbReference type="PANTHER" id="PTHR10412:SF10">
    <property type="entry name" value="GLYCOSYL HYDROLASE FAMILY 63 C-TERMINAL DOMAIN-CONTAINING PROTEIN"/>
    <property type="match status" value="1"/>
</dbReference>
<dbReference type="InterPro" id="IPR008928">
    <property type="entry name" value="6-hairpin_glycosidase_sf"/>
</dbReference>
<dbReference type="PANTHER" id="PTHR10412">
    <property type="entry name" value="MANNOSYL-OLIGOSACCHARIDE GLUCOSIDASE"/>
    <property type="match status" value="1"/>
</dbReference>
<dbReference type="EMBL" id="CP136920">
    <property type="protein sequence ID" value="WOO41689.1"/>
    <property type="molecule type" value="Genomic_DNA"/>
</dbReference>
<dbReference type="SUPFAM" id="SSF48208">
    <property type="entry name" value="Six-hairpin glycosidases"/>
    <property type="match status" value="1"/>
</dbReference>